<feature type="domain" description="IrrE N-terminal-like" evidence="1">
    <location>
        <begin position="12"/>
        <end position="100"/>
    </location>
</feature>
<dbReference type="Proteomes" id="UP000180254">
    <property type="component" value="Unassembled WGS sequence"/>
</dbReference>
<gene>
    <name evidence="2" type="ORF">EUAN_18630</name>
</gene>
<dbReference type="EMBL" id="MKIE01000008">
    <property type="protein sequence ID" value="OHW61684.1"/>
    <property type="molecule type" value="Genomic_DNA"/>
</dbReference>
<evidence type="ECO:0000313" key="3">
    <source>
        <dbReference type="Proteomes" id="UP000180254"/>
    </source>
</evidence>
<evidence type="ECO:0000313" key="2">
    <source>
        <dbReference type="EMBL" id="OHW61684.1"/>
    </source>
</evidence>
<evidence type="ECO:0000259" key="1">
    <source>
        <dbReference type="Pfam" id="PF06114"/>
    </source>
</evidence>
<protein>
    <recommendedName>
        <fullName evidence="1">IrrE N-terminal-like domain-containing protein</fullName>
    </recommendedName>
</protein>
<name>A0A1S1V5C0_9FIRM</name>
<keyword evidence="3" id="KW-1185">Reference proteome</keyword>
<proteinExistence type="predicted"/>
<reference evidence="2 3" key="1">
    <citation type="submission" date="2016-09" db="EMBL/GenBank/DDBJ databases">
        <title>Genome sequence of Eubacterium angustum.</title>
        <authorList>
            <person name="Poehlein A."/>
            <person name="Daniel R."/>
        </authorList>
    </citation>
    <scope>NUCLEOTIDE SEQUENCE [LARGE SCALE GENOMIC DNA]</scope>
    <source>
        <strain evidence="2 3">DSM 1989</strain>
    </source>
</reference>
<organism evidence="2 3">
    <name type="scientific">Andreesenia angusta</name>
    <dbReference type="NCBI Taxonomy" id="39480"/>
    <lineage>
        <taxon>Bacteria</taxon>
        <taxon>Bacillati</taxon>
        <taxon>Bacillota</taxon>
        <taxon>Tissierellia</taxon>
        <taxon>Tissierellales</taxon>
        <taxon>Gottschalkiaceae</taxon>
        <taxon>Andreesenia</taxon>
    </lineage>
</organism>
<comment type="caution">
    <text evidence="2">The sequence shown here is derived from an EMBL/GenBank/DDBJ whole genome shotgun (WGS) entry which is preliminary data.</text>
</comment>
<dbReference type="RefSeq" id="WP_211266339.1">
    <property type="nucleotide sequence ID" value="NZ_MKIE01000008.1"/>
</dbReference>
<sequence length="129" mass="14943">MKIFKGLYSDSNIAINNNLTNAEKACLIAEELGHHYTTVGDILDQSEVSNRKLEKTAHNWEYEKLIGLIDLVNAYKSGVRNRHELAYFLEVTEEFIESALNYYREKHGLFATVDNYIVYFEPLGVFEIF</sequence>
<dbReference type="STRING" id="39480.EUAN_18630"/>
<dbReference type="AlphaFoldDB" id="A0A1S1V5C0"/>
<dbReference type="Pfam" id="PF06114">
    <property type="entry name" value="Peptidase_M78"/>
    <property type="match status" value="1"/>
</dbReference>
<accession>A0A1S1V5C0</accession>
<dbReference type="InterPro" id="IPR010359">
    <property type="entry name" value="IrrE_HExxH"/>
</dbReference>